<feature type="domain" description="Cation efflux protein transmembrane" evidence="9">
    <location>
        <begin position="21"/>
        <end position="128"/>
    </location>
</feature>
<dbReference type="Proteomes" id="UP000054564">
    <property type="component" value="Unassembled WGS sequence"/>
</dbReference>
<organism evidence="10 11">
    <name type="scientific">Puccinia striiformis f. sp. tritici PST-78</name>
    <dbReference type="NCBI Taxonomy" id="1165861"/>
    <lineage>
        <taxon>Eukaryota</taxon>
        <taxon>Fungi</taxon>
        <taxon>Dikarya</taxon>
        <taxon>Basidiomycota</taxon>
        <taxon>Pucciniomycotina</taxon>
        <taxon>Pucciniomycetes</taxon>
        <taxon>Pucciniales</taxon>
        <taxon>Pucciniaceae</taxon>
        <taxon>Puccinia</taxon>
    </lineage>
</organism>
<keyword evidence="3" id="KW-0813">Transport</keyword>
<feature type="transmembrane region" description="Helical" evidence="8">
    <location>
        <begin position="21"/>
        <end position="49"/>
    </location>
</feature>
<dbReference type="InterPro" id="IPR027469">
    <property type="entry name" value="Cation_efflux_TMD_sf"/>
</dbReference>
<feature type="transmembrane region" description="Helical" evidence="8">
    <location>
        <begin position="100"/>
        <end position="119"/>
    </location>
</feature>
<comment type="similarity">
    <text evidence="2">Belongs to the cation diffusion facilitator (CDF) transporter (TC 2.A.4) family. SLC30A subfamily.</text>
</comment>
<evidence type="ECO:0000256" key="6">
    <source>
        <dbReference type="ARBA" id="ARBA00023065"/>
    </source>
</evidence>
<evidence type="ECO:0000256" key="2">
    <source>
        <dbReference type="ARBA" id="ARBA00008873"/>
    </source>
</evidence>
<reference evidence="11" key="1">
    <citation type="submission" date="2014-03" db="EMBL/GenBank/DDBJ databases">
        <title>The Genome Sequence of Puccinia striiformis f. sp. tritici PST-78.</title>
        <authorList>
            <consortium name="The Broad Institute Genome Sequencing Platform"/>
            <person name="Cuomo C."/>
            <person name="Hulbert S."/>
            <person name="Chen X."/>
            <person name="Walker B."/>
            <person name="Young S.K."/>
            <person name="Zeng Q."/>
            <person name="Gargeya S."/>
            <person name="Fitzgerald M."/>
            <person name="Haas B."/>
            <person name="Abouelleil A."/>
            <person name="Alvarado L."/>
            <person name="Arachchi H.M."/>
            <person name="Berlin A.M."/>
            <person name="Chapman S.B."/>
            <person name="Goldberg J."/>
            <person name="Griggs A."/>
            <person name="Gujja S."/>
            <person name="Hansen M."/>
            <person name="Howarth C."/>
            <person name="Imamovic A."/>
            <person name="Larimer J."/>
            <person name="McCowan C."/>
            <person name="Montmayeur A."/>
            <person name="Murphy C."/>
            <person name="Neiman D."/>
            <person name="Pearson M."/>
            <person name="Priest M."/>
            <person name="Roberts A."/>
            <person name="Saif S."/>
            <person name="Shea T."/>
            <person name="Sisk P."/>
            <person name="Sykes S."/>
            <person name="Wortman J."/>
            <person name="Nusbaum C."/>
            <person name="Birren B."/>
        </authorList>
    </citation>
    <scope>NUCLEOTIDE SEQUENCE [LARGE SCALE GENOMIC DNA]</scope>
    <source>
        <strain evidence="11">race PST-78</strain>
    </source>
</reference>
<dbReference type="GO" id="GO:0006882">
    <property type="term" value="P:intracellular zinc ion homeostasis"/>
    <property type="evidence" value="ECO:0007669"/>
    <property type="project" value="InterPro"/>
</dbReference>
<feature type="transmembrane region" description="Helical" evidence="8">
    <location>
        <begin position="69"/>
        <end position="88"/>
    </location>
</feature>
<dbReference type="SUPFAM" id="SSF161111">
    <property type="entry name" value="Cation efflux protein transmembrane domain-like"/>
    <property type="match status" value="1"/>
</dbReference>
<dbReference type="GO" id="GO:1904257">
    <property type="term" value="P:zinc ion import into Golgi lumen"/>
    <property type="evidence" value="ECO:0007669"/>
    <property type="project" value="TreeGrafter"/>
</dbReference>
<evidence type="ECO:0000256" key="5">
    <source>
        <dbReference type="ARBA" id="ARBA00022989"/>
    </source>
</evidence>
<evidence type="ECO:0000256" key="3">
    <source>
        <dbReference type="ARBA" id="ARBA00022448"/>
    </source>
</evidence>
<dbReference type="GO" id="GO:0005794">
    <property type="term" value="C:Golgi apparatus"/>
    <property type="evidence" value="ECO:0007669"/>
    <property type="project" value="TreeGrafter"/>
</dbReference>
<keyword evidence="5 8" id="KW-1133">Transmembrane helix</keyword>
<dbReference type="EMBL" id="AJIL01000011">
    <property type="protein sequence ID" value="KNF04749.1"/>
    <property type="molecule type" value="Genomic_DNA"/>
</dbReference>
<dbReference type="GO" id="GO:0005385">
    <property type="term" value="F:zinc ion transmembrane transporter activity"/>
    <property type="evidence" value="ECO:0007669"/>
    <property type="project" value="InterPro"/>
</dbReference>
<keyword evidence="7 8" id="KW-0472">Membrane</keyword>
<comment type="caution">
    <text evidence="10">The sequence shown here is derived from an EMBL/GenBank/DDBJ whole genome shotgun (WGS) entry which is preliminary data.</text>
</comment>
<dbReference type="GO" id="GO:0031410">
    <property type="term" value="C:cytoplasmic vesicle"/>
    <property type="evidence" value="ECO:0007669"/>
    <property type="project" value="TreeGrafter"/>
</dbReference>
<protein>
    <recommendedName>
        <fullName evidence="9">Cation efflux protein transmembrane domain-containing protein</fullName>
    </recommendedName>
</protein>
<comment type="subcellular location">
    <subcellularLocation>
        <location evidence="1">Membrane</location>
        <topology evidence="1">Multi-pass membrane protein</topology>
    </subcellularLocation>
</comment>
<proteinExistence type="inferred from homology"/>
<evidence type="ECO:0000313" key="10">
    <source>
        <dbReference type="EMBL" id="KNF04749.1"/>
    </source>
</evidence>
<dbReference type="InterPro" id="IPR045316">
    <property type="entry name" value="Msc2-like"/>
</dbReference>
<dbReference type="GO" id="GO:0016020">
    <property type="term" value="C:membrane"/>
    <property type="evidence" value="ECO:0007669"/>
    <property type="project" value="UniProtKB-SubCell"/>
</dbReference>
<dbReference type="PANTHER" id="PTHR45755:SF4">
    <property type="entry name" value="ZINC TRANSPORTER 7"/>
    <property type="match status" value="1"/>
</dbReference>
<dbReference type="NCBIfam" id="TIGR01297">
    <property type="entry name" value="CDF"/>
    <property type="match status" value="1"/>
</dbReference>
<dbReference type="Pfam" id="PF01545">
    <property type="entry name" value="Cation_efflux"/>
    <property type="match status" value="1"/>
</dbReference>
<evidence type="ECO:0000259" key="9">
    <source>
        <dbReference type="Pfam" id="PF01545"/>
    </source>
</evidence>
<dbReference type="Gene3D" id="1.20.1510.10">
    <property type="entry name" value="Cation efflux protein transmembrane domain"/>
    <property type="match status" value="1"/>
</dbReference>
<accession>A0A0L0VZN6</accession>
<evidence type="ECO:0000256" key="8">
    <source>
        <dbReference type="SAM" id="Phobius"/>
    </source>
</evidence>
<name>A0A0L0VZN6_9BASI</name>
<evidence type="ECO:0000313" key="11">
    <source>
        <dbReference type="Proteomes" id="UP000054564"/>
    </source>
</evidence>
<gene>
    <name evidence="10" type="ORF">PSTG_02229</name>
</gene>
<keyword evidence="6" id="KW-0406">Ion transport</keyword>
<dbReference type="InterPro" id="IPR002524">
    <property type="entry name" value="Cation_efflux"/>
</dbReference>
<dbReference type="PANTHER" id="PTHR45755">
    <property type="match status" value="1"/>
</dbReference>
<sequence length="240" mass="24888">MSHCIRRAKLVIKSWPNLYRIWTNSLGLISDSDCMALGMGLFASVMAIWPADKQFTFGYVHGGVETLSGFANGVFLMLISVFIVFEAVQRLVGPPEMNTNQLLTVSFMGLMVNLVGMFVTNHHHHHHHHHHHGHSHGNDHDHALPPWMNLPLACTGAGAGTDTGTGASGGGGAGTAAGTDTGTGAGGGGGAGTGAGGGTDTGTGACKTLAFAWFHNSCHVMCDRSSSCVLSPTASSLLAR</sequence>
<evidence type="ECO:0000256" key="7">
    <source>
        <dbReference type="ARBA" id="ARBA00023136"/>
    </source>
</evidence>
<evidence type="ECO:0000256" key="1">
    <source>
        <dbReference type="ARBA" id="ARBA00004141"/>
    </source>
</evidence>
<dbReference type="InterPro" id="IPR058533">
    <property type="entry name" value="Cation_efflux_TM"/>
</dbReference>
<dbReference type="STRING" id="1165861.A0A0L0VZN6"/>
<evidence type="ECO:0000256" key="4">
    <source>
        <dbReference type="ARBA" id="ARBA00022692"/>
    </source>
</evidence>
<keyword evidence="4 8" id="KW-0812">Transmembrane</keyword>
<dbReference type="AlphaFoldDB" id="A0A0L0VZN6"/>
<keyword evidence="11" id="KW-1185">Reference proteome</keyword>